<reference evidence="2 3" key="1">
    <citation type="submission" date="2019-03" db="EMBL/GenBank/DDBJ databases">
        <title>Genomic Encyclopedia of Type Strains, Phase IV (KMG-IV): sequencing the most valuable type-strain genomes for metagenomic binning, comparative biology and taxonomic classification.</title>
        <authorList>
            <person name="Goeker M."/>
        </authorList>
    </citation>
    <scope>NUCLEOTIDE SEQUENCE [LARGE SCALE GENOMIC DNA]</scope>
    <source>
        <strain evidence="2 3">DSM 46770</strain>
    </source>
</reference>
<name>A0A4R6UKX5_9ACTN</name>
<accession>A0A4R6UKX5</accession>
<comment type="caution">
    <text evidence="2">The sequence shown here is derived from an EMBL/GenBank/DDBJ whole genome shotgun (WGS) entry which is preliminary data.</text>
</comment>
<dbReference type="Proteomes" id="UP000295281">
    <property type="component" value="Unassembled WGS sequence"/>
</dbReference>
<gene>
    <name evidence="2" type="ORF">EV190_12763</name>
</gene>
<feature type="compositionally biased region" description="Basic and acidic residues" evidence="1">
    <location>
        <begin position="10"/>
        <end position="30"/>
    </location>
</feature>
<feature type="region of interest" description="Disordered" evidence="1">
    <location>
        <begin position="1"/>
        <end position="30"/>
    </location>
</feature>
<evidence type="ECO:0000256" key="1">
    <source>
        <dbReference type="SAM" id="MobiDB-lite"/>
    </source>
</evidence>
<organism evidence="2 3">
    <name type="scientific">Actinorugispora endophytica</name>
    <dbReference type="NCBI Taxonomy" id="1605990"/>
    <lineage>
        <taxon>Bacteria</taxon>
        <taxon>Bacillati</taxon>
        <taxon>Actinomycetota</taxon>
        <taxon>Actinomycetes</taxon>
        <taxon>Streptosporangiales</taxon>
        <taxon>Nocardiopsidaceae</taxon>
        <taxon>Actinorugispora</taxon>
    </lineage>
</organism>
<dbReference type="AlphaFoldDB" id="A0A4R6UKX5"/>
<evidence type="ECO:0000313" key="3">
    <source>
        <dbReference type="Proteomes" id="UP000295281"/>
    </source>
</evidence>
<sequence>MAVWPNGESEEFRDWADEWSRTNRGNEKGE</sequence>
<dbReference type="EMBL" id="SNYN01000027">
    <property type="protein sequence ID" value="TDQ46003.1"/>
    <property type="molecule type" value="Genomic_DNA"/>
</dbReference>
<protein>
    <submittedName>
        <fullName evidence="2">Uncharacterized protein</fullName>
    </submittedName>
</protein>
<evidence type="ECO:0000313" key="2">
    <source>
        <dbReference type="EMBL" id="TDQ46003.1"/>
    </source>
</evidence>
<keyword evidence="3" id="KW-1185">Reference proteome</keyword>
<proteinExistence type="predicted"/>